<accession>A0A2T0AGA5</accession>
<gene>
    <name evidence="2" type="ORF">AAT19DRAFT_12454</name>
</gene>
<evidence type="ECO:0000256" key="1">
    <source>
        <dbReference type="SAM" id="MobiDB-lite"/>
    </source>
</evidence>
<sequence>MAARSTAPANRRSDESLPLPAATLVSRLARTVARLSSWLPRLLRLGLVSLLSLPHSLRTSRARVTRVLARDESGPFGSDGERGVGRRRGEEEKVRFQQRNVLPRLSTATAMYCKRYAPHKASAMSLGDGRGRKASWPSQLRVEDAFDPGWMALVGRVGCAYAGPRSARMSGGARQMERERSGRAPSAC</sequence>
<protein>
    <submittedName>
        <fullName evidence="2">Uncharacterized protein</fullName>
    </submittedName>
</protein>
<name>A0A2T0AGA5_RHOTO</name>
<organism evidence="2 3">
    <name type="scientific">Rhodotorula toruloides</name>
    <name type="common">Yeast</name>
    <name type="synonym">Rhodosporidium toruloides</name>
    <dbReference type="NCBI Taxonomy" id="5286"/>
    <lineage>
        <taxon>Eukaryota</taxon>
        <taxon>Fungi</taxon>
        <taxon>Dikarya</taxon>
        <taxon>Basidiomycota</taxon>
        <taxon>Pucciniomycotina</taxon>
        <taxon>Microbotryomycetes</taxon>
        <taxon>Sporidiobolales</taxon>
        <taxon>Sporidiobolaceae</taxon>
        <taxon>Rhodotorula</taxon>
    </lineage>
</organism>
<dbReference type="EMBL" id="LCTV02000002">
    <property type="protein sequence ID" value="PRQ77036.1"/>
    <property type="molecule type" value="Genomic_DNA"/>
</dbReference>
<evidence type="ECO:0000313" key="3">
    <source>
        <dbReference type="Proteomes" id="UP000239560"/>
    </source>
</evidence>
<feature type="region of interest" description="Disordered" evidence="1">
    <location>
        <begin position="164"/>
        <end position="188"/>
    </location>
</feature>
<dbReference type="AlphaFoldDB" id="A0A2T0AGA5"/>
<feature type="region of interest" description="Disordered" evidence="1">
    <location>
        <begin position="73"/>
        <end position="92"/>
    </location>
</feature>
<reference evidence="2 3" key="1">
    <citation type="journal article" date="2018" name="Elife">
        <title>Functional genomics of lipid metabolism in the oleaginous yeast Rhodosporidium toruloides.</title>
        <authorList>
            <person name="Coradetti S.T."/>
            <person name="Pinel D."/>
            <person name="Geiselman G."/>
            <person name="Ito M."/>
            <person name="Mondo S."/>
            <person name="Reilly M.C."/>
            <person name="Cheng Y.F."/>
            <person name="Bauer S."/>
            <person name="Grigoriev I."/>
            <person name="Gladden J.M."/>
            <person name="Simmons B.A."/>
            <person name="Brem R."/>
            <person name="Arkin A.P."/>
            <person name="Skerker J.M."/>
        </authorList>
    </citation>
    <scope>NUCLEOTIDE SEQUENCE [LARGE SCALE GENOMIC DNA]</scope>
    <source>
        <strain evidence="2 3">NBRC 0880</strain>
    </source>
</reference>
<dbReference type="Proteomes" id="UP000239560">
    <property type="component" value="Unassembled WGS sequence"/>
</dbReference>
<comment type="caution">
    <text evidence="2">The sequence shown here is derived from an EMBL/GenBank/DDBJ whole genome shotgun (WGS) entry which is preliminary data.</text>
</comment>
<evidence type="ECO:0000313" key="2">
    <source>
        <dbReference type="EMBL" id="PRQ77036.1"/>
    </source>
</evidence>
<proteinExistence type="predicted"/>